<evidence type="ECO:0000256" key="1">
    <source>
        <dbReference type="SAM" id="MobiDB-lite"/>
    </source>
</evidence>
<feature type="region of interest" description="Disordered" evidence="1">
    <location>
        <begin position="484"/>
        <end position="503"/>
    </location>
</feature>
<accession>A0A075R3N6</accession>
<dbReference type="KEGG" id="blr:BRLA_c028280"/>
<dbReference type="SUPFAM" id="SSF56112">
    <property type="entry name" value="Protein kinase-like (PK-like)"/>
    <property type="match status" value="1"/>
</dbReference>
<keyword evidence="3" id="KW-1185">Reference proteome</keyword>
<dbReference type="EMBL" id="CP007806">
    <property type="protein sequence ID" value="AIG27142.1"/>
    <property type="molecule type" value="Genomic_DNA"/>
</dbReference>
<dbReference type="PANTHER" id="PTHR37841:SF1">
    <property type="entry name" value="DUF3298 DOMAIN-CONTAINING PROTEIN"/>
    <property type="match status" value="1"/>
</dbReference>
<dbReference type="HOGENOM" id="CLU_390131_0_0_9"/>
<dbReference type="Proteomes" id="UP000005850">
    <property type="component" value="Chromosome"/>
</dbReference>
<gene>
    <name evidence="2" type="ORF">BRLA_c028280</name>
</gene>
<dbReference type="Gene3D" id="1.10.510.10">
    <property type="entry name" value="Transferase(Phosphotransferase) domain 1"/>
    <property type="match status" value="1"/>
</dbReference>
<dbReference type="STRING" id="1042163.BRLA_c028280"/>
<reference evidence="2 3" key="1">
    <citation type="journal article" date="2011" name="J. Bacteriol.">
        <title>Genome sequence of Brevibacillus laterosporus LMG 15441, a pathogen of invertebrates.</title>
        <authorList>
            <person name="Djukic M."/>
            <person name="Poehlein A."/>
            <person name="Thurmer A."/>
            <person name="Daniel R."/>
        </authorList>
    </citation>
    <scope>NUCLEOTIDE SEQUENCE [LARGE SCALE GENOMIC DNA]</scope>
    <source>
        <strain evidence="2 3">LMG 15441</strain>
    </source>
</reference>
<name>A0A075R3N6_BRELA</name>
<evidence type="ECO:0000313" key="2">
    <source>
        <dbReference type="EMBL" id="AIG27142.1"/>
    </source>
</evidence>
<feature type="compositionally biased region" description="Polar residues" evidence="1">
    <location>
        <begin position="547"/>
        <end position="558"/>
    </location>
</feature>
<dbReference type="eggNOG" id="COG0515">
    <property type="taxonomic scope" value="Bacteria"/>
</dbReference>
<feature type="compositionally biased region" description="Basic and acidic residues" evidence="1">
    <location>
        <begin position="524"/>
        <end position="546"/>
    </location>
</feature>
<sequence>MVFQPRVEEELHLHNATYTIGEHPVAPHVPYGQEGRQGIVYQMIPRKEADSKWKALKVFRQQYKDPKQVYLSEQIRDFASLPGLSVCDRVILTPQKHGELLSQHRDLMYAVVMPWIEGPTWMDIIIDKRALSRTDSLTLARSLAKVLSTMEQQGLAHCDLSGPNLILPGLVRDQVEDGFSYVELVDVEQLYGPRLERPDVIFAASPGYSLPQTSPLGLWSKYADRFSGAILLAEILGWYDETVREAAWGESYFHPEEIPHSTKRYPLLIDSIRNDWGAEIASLLDRAWQSKELNECPTFGEWLLALMDVQEEGQIGFEKQKMADQPPIHISLPQVDMPFSRKETERLPAPEILKTEENAQGDFANLPAIYQKMERAKQWEAQGELERAIETYRAVQKQLEPQHALAQDLWMIIAELETKIKTHKPLPEEKASQSAPAKQAEHKNSMAKKSLGAGVAAAFFLVAVGGLMWSNEQNEKQAVNAIEITKPPEGEKQDKEAREPLEKEAVEQLKAAKNLQEIAIQEEQLAKQKAERDDKGQAAQGKKEQTNEQQAPKKTTSVKPEKTKKDIQVKEVAHGKTNVAQESPTKVTLHTQEKDKIQVNQKKSTPKPKHPTLIPRERAGKWGFVELDSTGSTNVVVEYQYDYAMPFSEGFAVVKKNGKFGYVNTTGQVVIALTYDWASSFQNGKATVKKDGENVVINPQGIELHTQ</sequence>
<dbReference type="InterPro" id="IPR032774">
    <property type="entry name" value="WG_beta_rep"/>
</dbReference>
<feature type="compositionally biased region" description="Basic and acidic residues" evidence="1">
    <location>
        <begin position="486"/>
        <end position="503"/>
    </location>
</feature>
<dbReference type="PANTHER" id="PTHR37841">
    <property type="entry name" value="GLR2918 PROTEIN"/>
    <property type="match status" value="1"/>
</dbReference>
<organism evidence="2 3">
    <name type="scientific">Brevibacillus laterosporus LMG 15441</name>
    <dbReference type="NCBI Taxonomy" id="1042163"/>
    <lineage>
        <taxon>Bacteria</taxon>
        <taxon>Bacillati</taxon>
        <taxon>Bacillota</taxon>
        <taxon>Bacilli</taxon>
        <taxon>Bacillales</taxon>
        <taxon>Paenibacillaceae</taxon>
        <taxon>Brevibacillus</taxon>
    </lineage>
</organism>
<dbReference type="AlphaFoldDB" id="A0A075R3N6"/>
<dbReference type="RefSeq" id="WP_003336005.1">
    <property type="nucleotide sequence ID" value="NZ_CP007806.1"/>
</dbReference>
<protein>
    <submittedName>
        <fullName evidence="2">WG containing repeat domain-containing protein</fullName>
    </submittedName>
</protein>
<proteinExistence type="predicted"/>
<dbReference type="InterPro" id="IPR011009">
    <property type="entry name" value="Kinase-like_dom_sf"/>
</dbReference>
<evidence type="ECO:0000313" key="3">
    <source>
        <dbReference type="Proteomes" id="UP000005850"/>
    </source>
</evidence>
<feature type="region of interest" description="Disordered" evidence="1">
    <location>
        <begin position="524"/>
        <end position="567"/>
    </location>
</feature>
<feature type="region of interest" description="Disordered" evidence="1">
    <location>
        <begin position="423"/>
        <end position="446"/>
    </location>
</feature>
<dbReference type="Pfam" id="PF14903">
    <property type="entry name" value="WG_beta_rep"/>
    <property type="match status" value="2"/>
</dbReference>